<reference evidence="2 3" key="3">
    <citation type="submission" date="2020-02" db="EMBL/GenBank/DDBJ databases">
        <title>Newly sequenced genome of strain CSTR1 showed variability in Candidatus Kuenenia stuttgartiensis genomes.</title>
        <authorList>
            <person name="Ding C."/>
            <person name="Adrian L."/>
        </authorList>
    </citation>
    <scope>NUCLEOTIDE SEQUENCE [LARGE SCALE GENOMIC DNA]</scope>
    <source>
        <strain evidence="2 3">CSTR1</strain>
    </source>
</reference>
<gene>
    <name evidence="2" type="ORF">KsCSTR_10600</name>
    <name evidence="1" type="ORF">kustd1456</name>
</gene>
<evidence type="ECO:0000313" key="3">
    <source>
        <dbReference type="Proteomes" id="UP000501926"/>
    </source>
</evidence>
<evidence type="ECO:0000313" key="2">
    <source>
        <dbReference type="EMBL" id="QII10439.1"/>
    </source>
</evidence>
<dbReference type="EMBL" id="CP049055">
    <property type="protein sequence ID" value="QII10439.1"/>
    <property type="molecule type" value="Genomic_DNA"/>
</dbReference>
<protein>
    <submittedName>
        <fullName evidence="1">Uncharacterized protein</fullName>
    </submittedName>
</protein>
<dbReference type="Proteomes" id="UP000501926">
    <property type="component" value="Chromosome"/>
</dbReference>
<evidence type="ECO:0000313" key="1">
    <source>
        <dbReference type="EMBL" id="CAJ72201.1"/>
    </source>
</evidence>
<reference evidence="1" key="2">
    <citation type="submission" date="2006-01" db="EMBL/GenBank/DDBJ databases">
        <authorList>
            <person name="Genoscope"/>
        </authorList>
    </citation>
    <scope>NUCLEOTIDE SEQUENCE</scope>
</reference>
<sequence>MQNNKGRGMIPLCIHNTIAVSNSQKEIIAQKSPCFHNSNFPYCKKPIMITSMLTYNGLGRFKFV</sequence>
<proteinExistence type="predicted"/>
<dbReference type="AlphaFoldDB" id="Q1PYP8"/>
<reference evidence="1" key="1">
    <citation type="journal article" date="2006" name="Nature">
        <title>Deciphering the evolution and metabolism of an anammox bacterium from a community genome.</title>
        <authorList>
            <person name="Strous M."/>
            <person name="Pelletier E."/>
            <person name="Mangenot S."/>
            <person name="Rattei T."/>
            <person name="Lehner A."/>
            <person name="Taylor M.W."/>
            <person name="Horn M."/>
            <person name="Daims H."/>
            <person name="Bartol-Mavel D."/>
            <person name="Wincker P."/>
            <person name="Barbe V."/>
            <person name="Fonknechten N."/>
            <person name="Vallenet D."/>
            <person name="Segurens B."/>
            <person name="Schenowitz-Truong C."/>
            <person name="Medigue C."/>
            <person name="Collingro A."/>
            <person name="Snel B."/>
            <person name="Dutilh B.E."/>
            <person name="OpDenCamp H.J.M."/>
            <person name="vanDerDrift C."/>
            <person name="Cirpus I."/>
            <person name="vanDePas-Schoonen K.T."/>
            <person name="Harhangi H.R."/>
            <person name="vanNiftrik L."/>
            <person name="Schmid M."/>
            <person name="Keltjens J."/>
            <person name="vanDeVossenberg J."/>
            <person name="Kartal B."/>
            <person name="Meier H."/>
            <person name="Frishman D."/>
            <person name="Huynen M.A."/>
            <person name="Mewes H."/>
            <person name="Weissenbach J."/>
            <person name="Jetten M.S.M."/>
            <person name="Wagner M."/>
            <person name="LePaslier D."/>
        </authorList>
    </citation>
    <scope>NUCLEOTIDE SEQUENCE</scope>
</reference>
<dbReference type="EMBL" id="CT573072">
    <property type="protein sequence ID" value="CAJ72201.1"/>
    <property type="molecule type" value="Genomic_DNA"/>
</dbReference>
<accession>Q1PYP8</accession>
<name>Q1PYP8_KUEST</name>
<organism evidence="1">
    <name type="scientific">Kuenenia stuttgartiensis</name>
    <dbReference type="NCBI Taxonomy" id="174633"/>
    <lineage>
        <taxon>Bacteria</taxon>
        <taxon>Pseudomonadati</taxon>
        <taxon>Planctomycetota</taxon>
        <taxon>Candidatus Brocadiia</taxon>
        <taxon>Candidatus Brocadiales</taxon>
        <taxon>Candidatus Brocadiaceae</taxon>
        <taxon>Candidatus Kuenenia</taxon>
    </lineage>
</organism>